<proteinExistence type="predicted"/>
<protein>
    <submittedName>
        <fullName evidence="1">Uncharacterized protein</fullName>
    </submittedName>
</protein>
<dbReference type="AlphaFoldDB" id="A0A2U3KF33"/>
<organism evidence="1 2">
    <name type="scientific">Candidatus Sulfotelmatobacter kueseliae</name>
    <dbReference type="NCBI Taxonomy" id="2042962"/>
    <lineage>
        <taxon>Bacteria</taxon>
        <taxon>Pseudomonadati</taxon>
        <taxon>Acidobacteriota</taxon>
        <taxon>Terriglobia</taxon>
        <taxon>Terriglobales</taxon>
        <taxon>Candidatus Korobacteraceae</taxon>
        <taxon>Candidatus Sulfotelmatobacter</taxon>
    </lineage>
</organism>
<sequence length="87" mass="9495">MVCGDAPNSATTPPDVSKTAPVVRHADLRNWRLDSDNSFIAPPCHLVRLDTLIVVSDGAHGTLFLPSHGLFADQEVSMHREVHIVEI</sequence>
<gene>
    <name evidence="1" type="ORF">SBA1_1900002</name>
</gene>
<evidence type="ECO:0000313" key="2">
    <source>
        <dbReference type="Proteomes" id="UP000238701"/>
    </source>
</evidence>
<reference evidence="2" key="1">
    <citation type="submission" date="2018-02" db="EMBL/GenBank/DDBJ databases">
        <authorList>
            <person name="Hausmann B."/>
        </authorList>
    </citation>
    <scope>NUCLEOTIDE SEQUENCE [LARGE SCALE GENOMIC DNA]</scope>
    <source>
        <strain evidence="2">Peat soil MAG SbA1</strain>
    </source>
</reference>
<name>A0A2U3KF33_9BACT</name>
<dbReference type="EMBL" id="OMOD01000102">
    <property type="protein sequence ID" value="SPF38281.1"/>
    <property type="molecule type" value="Genomic_DNA"/>
</dbReference>
<accession>A0A2U3KF33</accession>
<evidence type="ECO:0000313" key="1">
    <source>
        <dbReference type="EMBL" id="SPF38281.1"/>
    </source>
</evidence>
<dbReference type="Proteomes" id="UP000238701">
    <property type="component" value="Unassembled WGS sequence"/>
</dbReference>